<evidence type="ECO:0000313" key="3">
    <source>
        <dbReference type="Proteomes" id="UP001143981"/>
    </source>
</evidence>
<evidence type="ECO:0000313" key="2">
    <source>
        <dbReference type="EMBL" id="KAJ1729884.1"/>
    </source>
</evidence>
<feature type="non-terminal residue" evidence="2">
    <location>
        <position position="1"/>
    </location>
</feature>
<proteinExistence type="predicted"/>
<feature type="coiled-coil region" evidence="1">
    <location>
        <begin position="141"/>
        <end position="196"/>
    </location>
</feature>
<feature type="coiled-coil region" evidence="1">
    <location>
        <begin position="37"/>
        <end position="116"/>
    </location>
</feature>
<sequence>LPVYDEDQIRSMLRDAVAEADQETCHERERRAMTAEIGRLKEKTNDLQGRNSQLKNLMRDLGDRLVGLAEENDMLEAKANDRDELAVEVARLEEVVDDLKRRLQAAEDAAAAAAQADEACADPRALEPPAPAEPAADPEELARLREKLDAVSDDLAAAAARASQAEADMVRHSNELIRARAETEALARRLDDARAMVSREARDRDIWKGRSQDLRDELDEIRMSSRRRSKLFCFH</sequence>
<name>A0A9W8CVN8_9FUNG</name>
<protein>
    <submittedName>
        <fullName evidence="2">Uncharacterized protein</fullName>
    </submittedName>
</protein>
<dbReference type="OrthoDB" id="3176171at2759"/>
<dbReference type="AlphaFoldDB" id="A0A9W8CVN8"/>
<evidence type="ECO:0000256" key="1">
    <source>
        <dbReference type="SAM" id="Coils"/>
    </source>
</evidence>
<organism evidence="2 3">
    <name type="scientific">Coemansia biformis</name>
    <dbReference type="NCBI Taxonomy" id="1286918"/>
    <lineage>
        <taxon>Eukaryota</taxon>
        <taxon>Fungi</taxon>
        <taxon>Fungi incertae sedis</taxon>
        <taxon>Zoopagomycota</taxon>
        <taxon>Kickxellomycotina</taxon>
        <taxon>Kickxellomycetes</taxon>
        <taxon>Kickxellales</taxon>
        <taxon>Kickxellaceae</taxon>
        <taxon>Coemansia</taxon>
    </lineage>
</organism>
<dbReference type="Gene3D" id="1.10.287.2610">
    <property type="match status" value="1"/>
</dbReference>
<dbReference type="Proteomes" id="UP001143981">
    <property type="component" value="Unassembled WGS sequence"/>
</dbReference>
<reference evidence="2" key="1">
    <citation type="submission" date="2022-07" db="EMBL/GenBank/DDBJ databases">
        <title>Phylogenomic reconstructions and comparative analyses of Kickxellomycotina fungi.</title>
        <authorList>
            <person name="Reynolds N.K."/>
            <person name="Stajich J.E."/>
            <person name="Barry K."/>
            <person name="Grigoriev I.V."/>
            <person name="Crous P."/>
            <person name="Smith M.E."/>
        </authorList>
    </citation>
    <scope>NUCLEOTIDE SEQUENCE</scope>
    <source>
        <strain evidence="2">BCRC 34381</strain>
    </source>
</reference>
<keyword evidence="3" id="KW-1185">Reference proteome</keyword>
<gene>
    <name evidence="2" type="ORF">LPJ61_003309</name>
</gene>
<keyword evidence="1" id="KW-0175">Coiled coil</keyword>
<comment type="caution">
    <text evidence="2">The sequence shown here is derived from an EMBL/GenBank/DDBJ whole genome shotgun (WGS) entry which is preliminary data.</text>
</comment>
<accession>A0A9W8CVN8</accession>
<dbReference type="EMBL" id="JANBOI010000537">
    <property type="protein sequence ID" value="KAJ1729884.1"/>
    <property type="molecule type" value="Genomic_DNA"/>
</dbReference>